<feature type="coiled-coil region" evidence="1">
    <location>
        <begin position="539"/>
        <end position="566"/>
    </location>
</feature>
<sequence length="717" mass="78707">MAELIKGFSPRRERRVDDGKCNAVVRCALTCERIHGRVHWPASVAFCYAERRPASKPHRAEWTMTLPEEPKSAIGNLADLEDGQIALSRYIVKRADGLYVNLSRLDSPADFADFVERTFALGLYFRALDYAQFQSLLYDDPASREQAGPAEVFLALDIATFRPQRQALYKELRLQHGEAIYLFEAIYLDAESDEQAAEDSVSSPRQQLAGGPLETRAWLDVDEFIASAWTRGVRFGLDIAALQEGFQLDKPERRVVARSRPFVAGKNAEVSEQAPGLHRNNAPRRLLGDRVDLRQFETRYPQVAAGLRLVKKSPRTLGVDGRDVTGEVLPAPLPKDFDLERMAGAGTLLSREADGEFLVASVCGFLTIDTRSHQFSVTDKIISHEGVSTRTTGDLMLTGEEYEQHGEIQEKRVVTCRSIIAFADVFGNIVSTGGTVRLKQNLVGGSASNDDGDIVVEGVASGATLIAPHGCVTLKRADNCTIIARQVVIERATLCDIVADALSLELAEACAAAARNIQVQSARMRKEIGNVFLLLLPDASNEEAAIVALQEKRAVLEKEIAAHRAKLDAVRGGKDVTSYLRLASKFRRGEVTLTPEQEAGWRRLSAVVTPVLKTCSLLAEAINELVAQSTRVSLEIDEALAAAEQVCGELACTVERVEGETRISALQVKPADTPLHALPRKELKIRLRATDVATKQLFSGSSGRFSWTYQKPPPEPL</sequence>
<comment type="caution">
    <text evidence="3">The sequence shown here is derived from an EMBL/GenBank/DDBJ whole genome shotgun (WGS) entry which is preliminary data.</text>
</comment>
<dbReference type="PANTHER" id="PTHR38032">
    <property type="entry name" value="POLYMERASE-RELATED"/>
    <property type="match status" value="1"/>
</dbReference>
<accession>A0A369XXZ3</accession>
<evidence type="ECO:0000313" key="3">
    <source>
        <dbReference type="EMBL" id="RDE52228.1"/>
    </source>
</evidence>
<keyword evidence="1" id="KW-0175">Coiled coil</keyword>
<dbReference type="Pfam" id="PF20250">
    <property type="entry name" value="FapA_N"/>
    <property type="match status" value="1"/>
</dbReference>
<proteinExistence type="predicted"/>
<dbReference type="InterPro" id="IPR005646">
    <property type="entry name" value="FapA"/>
</dbReference>
<dbReference type="EMBL" id="QPGA01000001">
    <property type="protein sequence ID" value="RDE52228.1"/>
    <property type="molecule type" value="Genomic_DNA"/>
</dbReference>
<evidence type="ECO:0000313" key="4">
    <source>
        <dbReference type="Proteomes" id="UP000253831"/>
    </source>
</evidence>
<gene>
    <name evidence="3" type="ORF">DVS81_00145</name>
</gene>
<reference evidence="3 4" key="1">
    <citation type="submission" date="2018-05" db="EMBL/GenBank/DDBJ databases">
        <title>Integrated omic analyses show evidence that a Ca. Accumulibacter phosphatis strain performs denitrification under micro-aerobic conditions.</title>
        <authorList>
            <person name="Camejo P.Y."/>
            <person name="Katherine M.D."/>
            <person name="Daniel N.R."/>
        </authorList>
    </citation>
    <scope>NUCLEOTIDE SEQUENCE [LARGE SCALE GENOMIC DNA]</scope>
    <source>
        <strain evidence="3">UW-LDO-IC</strain>
    </source>
</reference>
<name>A0A369XXZ3_9PROT</name>
<dbReference type="PANTHER" id="PTHR38032:SF1">
    <property type="entry name" value="RNA-BINDING PROTEIN KHPB N-TERMINAL DOMAIN-CONTAINING PROTEIN"/>
    <property type="match status" value="1"/>
</dbReference>
<protein>
    <submittedName>
        <fullName evidence="3">DUF342 domain-containing protein</fullName>
    </submittedName>
</protein>
<evidence type="ECO:0000256" key="1">
    <source>
        <dbReference type="SAM" id="Coils"/>
    </source>
</evidence>
<dbReference type="Proteomes" id="UP000253831">
    <property type="component" value="Unassembled WGS sequence"/>
</dbReference>
<feature type="domain" description="Flagellar Assembly Protein A N-terminal region" evidence="2">
    <location>
        <begin position="220"/>
        <end position="369"/>
    </location>
</feature>
<organism evidence="3 4">
    <name type="scientific">Candidatus Accumulibacter meliphilus</name>
    <dbReference type="NCBI Taxonomy" id="2211374"/>
    <lineage>
        <taxon>Bacteria</taxon>
        <taxon>Pseudomonadati</taxon>
        <taxon>Pseudomonadota</taxon>
        <taxon>Betaproteobacteria</taxon>
        <taxon>Candidatus Accumulibacter</taxon>
    </lineage>
</organism>
<dbReference type="InterPro" id="IPR046866">
    <property type="entry name" value="FapA_N"/>
</dbReference>
<dbReference type="AlphaFoldDB" id="A0A369XXZ3"/>
<evidence type="ECO:0000259" key="2">
    <source>
        <dbReference type="Pfam" id="PF20250"/>
    </source>
</evidence>